<evidence type="ECO:0000313" key="9">
    <source>
        <dbReference type="EMBL" id="AXN35933.1"/>
    </source>
</evidence>
<keyword evidence="1" id="KW-0547">Nucleotide-binding</keyword>
<dbReference type="InterPro" id="IPR032284">
    <property type="entry name" value="RecQ_Zn-bd"/>
</dbReference>
<dbReference type="AlphaFoldDB" id="A0A385AE89"/>
<evidence type="ECO:0000256" key="4">
    <source>
        <dbReference type="ARBA" id="ARBA00022840"/>
    </source>
</evidence>
<dbReference type="CDD" id="cd18794">
    <property type="entry name" value="SF2_C_RecQ"/>
    <property type="match status" value="1"/>
</dbReference>
<feature type="domain" description="Helicase ATP-binding" evidence="7">
    <location>
        <begin position="28"/>
        <end position="195"/>
    </location>
</feature>
<dbReference type="NCBIfam" id="TIGR00614">
    <property type="entry name" value="recQ_fam"/>
    <property type="match status" value="1"/>
</dbReference>
<dbReference type="PROSITE" id="PS51194">
    <property type="entry name" value="HELICASE_CTER"/>
    <property type="match status" value="1"/>
</dbReference>
<keyword evidence="3 9" id="KW-0347">Helicase</keyword>
<dbReference type="InterPro" id="IPR027417">
    <property type="entry name" value="P-loop_NTPase"/>
</dbReference>
<accession>A0A385AE89</accession>
<dbReference type="InterPro" id="IPR001650">
    <property type="entry name" value="Helicase_C-like"/>
</dbReference>
<feature type="domain" description="Helicase C-terminal" evidence="8">
    <location>
        <begin position="222"/>
        <end position="368"/>
    </location>
</feature>
<dbReference type="PROSITE" id="PS51192">
    <property type="entry name" value="HELICASE_ATP_BIND_1"/>
    <property type="match status" value="1"/>
</dbReference>
<dbReference type="Gene3D" id="3.40.50.300">
    <property type="entry name" value="P-loop containing nucleotide triphosphate hydrolases"/>
    <property type="match status" value="2"/>
</dbReference>
<dbReference type="CDD" id="cd17920">
    <property type="entry name" value="DEXHc_RecQ"/>
    <property type="match status" value="1"/>
</dbReference>
<dbReference type="RefSeq" id="WP_076786929.1">
    <property type="nucleotide sequence ID" value="NZ_CP016470.1"/>
</dbReference>
<dbReference type="SUPFAM" id="SSF52540">
    <property type="entry name" value="P-loop containing nucleoside triphosphate hydrolases"/>
    <property type="match status" value="1"/>
</dbReference>
<gene>
    <name evidence="9" type="ORF">DT351_05990</name>
</gene>
<dbReference type="SMART" id="SM00487">
    <property type="entry name" value="DEXDc"/>
    <property type="match status" value="1"/>
</dbReference>
<dbReference type="InterPro" id="IPR014001">
    <property type="entry name" value="Helicase_ATP-bd"/>
</dbReference>
<dbReference type="GO" id="GO:0005737">
    <property type="term" value="C:cytoplasm"/>
    <property type="evidence" value="ECO:0007669"/>
    <property type="project" value="TreeGrafter"/>
</dbReference>
<evidence type="ECO:0000256" key="6">
    <source>
        <dbReference type="ARBA" id="ARBA00044550"/>
    </source>
</evidence>
<dbReference type="InterPro" id="IPR004589">
    <property type="entry name" value="DNA_helicase_ATP-dep_RecQ"/>
</dbReference>
<dbReference type="GO" id="GO:0043138">
    <property type="term" value="F:3'-5' DNA helicase activity"/>
    <property type="evidence" value="ECO:0007669"/>
    <property type="project" value="TreeGrafter"/>
</dbReference>
<protein>
    <recommendedName>
        <fullName evidence="5">ATP-dependent DNA helicase RecQ</fullName>
    </recommendedName>
    <alternativeName>
        <fullName evidence="6">DNA 3'-5' helicase RecQ</fullName>
    </alternativeName>
</protein>
<dbReference type="GO" id="GO:0006310">
    <property type="term" value="P:DNA recombination"/>
    <property type="evidence" value="ECO:0007669"/>
    <property type="project" value="InterPro"/>
</dbReference>
<name>A0A385AE89_LATCU</name>
<dbReference type="Pfam" id="PF00270">
    <property type="entry name" value="DEAD"/>
    <property type="match status" value="1"/>
</dbReference>
<proteinExistence type="predicted"/>
<evidence type="ECO:0000259" key="8">
    <source>
        <dbReference type="PROSITE" id="PS51194"/>
    </source>
</evidence>
<dbReference type="GO" id="GO:0005524">
    <property type="term" value="F:ATP binding"/>
    <property type="evidence" value="ECO:0007669"/>
    <property type="project" value="UniProtKB-KW"/>
</dbReference>
<reference evidence="9 10" key="1">
    <citation type="submission" date="2018-07" db="EMBL/GenBank/DDBJ databases">
        <title>Lactobacillus curvatus genome sequence.</title>
        <authorList>
            <person name="Prechtl R."/>
        </authorList>
    </citation>
    <scope>NUCLEOTIDE SEQUENCE [LARGE SCALE GENOMIC DNA]</scope>
    <source>
        <strain evidence="9 10">TMW 1.1928</strain>
    </source>
</reference>
<dbReference type="GO" id="GO:0030894">
    <property type="term" value="C:replisome"/>
    <property type="evidence" value="ECO:0007669"/>
    <property type="project" value="TreeGrafter"/>
</dbReference>
<dbReference type="GO" id="GO:0016787">
    <property type="term" value="F:hydrolase activity"/>
    <property type="evidence" value="ECO:0007669"/>
    <property type="project" value="UniProtKB-KW"/>
</dbReference>
<dbReference type="PANTHER" id="PTHR13710:SF84">
    <property type="entry name" value="ATP-DEPENDENT DNA HELICASE RECS-RELATED"/>
    <property type="match status" value="1"/>
</dbReference>
<organism evidence="9 10">
    <name type="scientific">Latilactobacillus curvatus</name>
    <name type="common">Lactobacillus curvatus</name>
    <dbReference type="NCBI Taxonomy" id="28038"/>
    <lineage>
        <taxon>Bacteria</taxon>
        <taxon>Bacillati</taxon>
        <taxon>Bacillota</taxon>
        <taxon>Bacilli</taxon>
        <taxon>Lactobacillales</taxon>
        <taxon>Lactobacillaceae</taxon>
        <taxon>Latilactobacillus</taxon>
    </lineage>
</organism>
<dbReference type="EMBL" id="CP031003">
    <property type="protein sequence ID" value="AXN35933.1"/>
    <property type="molecule type" value="Genomic_DNA"/>
</dbReference>
<dbReference type="GO" id="GO:0009378">
    <property type="term" value="F:four-way junction helicase activity"/>
    <property type="evidence" value="ECO:0007669"/>
    <property type="project" value="TreeGrafter"/>
</dbReference>
<evidence type="ECO:0000313" key="10">
    <source>
        <dbReference type="Proteomes" id="UP000257607"/>
    </source>
</evidence>
<dbReference type="Pfam" id="PF00271">
    <property type="entry name" value="Helicase_C"/>
    <property type="match status" value="1"/>
</dbReference>
<sequence length="481" mass="54481">MSTDELIYKTLKERFGYETFKPGQLEVIQSVLAGQATLAVLPTGTGKSLCYQLPAYLLGHTTVIISPLIALMQDQVAQLNYQGEKKAVAINSNLEPRQKHALLRQLPQYRFVFMAPETISQPAVIQALQQCQIDLLVIDEAHCISQWGIDFRPDYLVLAQIKHQLNPGATLALTATADAQVRHDILAKLDLQSANRIITSVDRPNIYLGVSQQADEASKNAFLQQLVTESQGPGIIYFSSRQKTVEIAAFLQQKTAMRVAYYHAALSPRERFIIQQQFMQGQLDVICATNAFGMGINKANIRYVIHYHLPQNIESYLQEVGRAGRDGQPAYAMLLATPQDTYLQQSLVSFGIPEAGLIRRFYQEPTLFKQSQGNEFELLRRYQQIGMDEQAVSELLQNRQKEKRFALQTMVDYLNLQGCRRQFIVNYFDEQPQQVAHADQCCGQQDSTVFLEKFNLKTLTDDKSPKIDGLDHWDGILKQLF</sequence>
<evidence type="ECO:0000256" key="5">
    <source>
        <dbReference type="ARBA" id="ARBA00044535"/>
    </source>
</evidence>
<dbReference type="PANTHER" id="PTHR13710">
    <property type="entry name" value="DNA HELICASE RECQ FAMILY MEMBER"/>
    <property type="match status" value="1"/>
</dbReference>
<evidence type="ECO:0000256" key="2">
    <source>
        <dbReference type="ARBA" id="ARBA00022801"/>
    </source>
</evidence>
<dbReference type="FunFam" id="3.40.50.300:FF:001389">
    <property type="entry name" value="ATP-dependent DNA helicase RecQ"/>
    <property type="match status" value="1"/>
</dbReference>
<dbReference type="GO" id="GO:0006281">
    <property type="term" value="P:DNA repair"/>
    <property type="evidence" value="ECO:0007669"/>
    <property type="project" value="TreeGrafter"/>
</dbReference>
<dbReference type="GO" id="GO:0003676">
    <property type="term" value="F:nucleic acid binding"/>
    <property type="evidence" value="ECO:0007669"/>
    <property type="project" value="InterPro"/>
</dbReference>
<keyword evidence="4" id="KW-0067">ATP-binding</keyword>
<dbReference type="Pfam" id="PF16124">
    <property type="entry name" value="RecQ_Zn_bind"/>
    <property type="match status" value="1"/>
</dbReference>
<evidence type="ECO:0000256" key="3">
    <source>
        <dbReference type="ARBA" id="ARBA00022806"/>
    </source>
</evidence>
<dbReference type="SMART" id="SM00490">
    <property type="entry name" value="HELICc"/>
    <property type="match status" value="1"/>
</dbReference>
<keyword evidence="2" id="KW-0378">Hydrolase</keyword>
<dbReference type="InterPro" id="IPR011545">
    <property type="entry name" value="DEAD/DEAH_box_helicase_dom"/>
</dbReference>
<dbReference type="GO" id="GO:0043590">
    <property type="term" value="C:bacterial nucleoid"/>
    <property type="evidence" value="ECO:0007669"/>
    <property type="project" value="TreeGrafter"/>
</dbReference>
<evidence type="ECO:0000259" key="7">
    <source>
        <dbReference type="PROSITE" id="PS51192"/>
    </source>
</evidence>
<evidence type="ECO:0000256" key="1">
    <source>
        <dbReference type="ARBA" id="ARBA00022741"/>
    </source>
</evidence>
<dbReference type="Proteomes" id="UP000257607">
    <property type="component" value="Chromosome"/>
</dbReference>